<feature type="domain" description="N-acetyltransferase" evidence="1">
    <location>
        <begin position="25"/>
        <end position="178"/>
    </location>
</feature>
<dbReference type="SUPFAM" id="SSF55729">
    <property type="entry name" value="Acyl-CoA N-acyltransferases (Nat)"/>
    <property type="match status" value="1"/>
</dbReference>
<dbReference type="Pfam" id="PF00583">
    <property type="entry name" value="Acetyltransf_1"/>
    <property type="match status" value="1"/>
</dbReference>
<dbReference type="InterPro" id="IPR000182">
    <property type="entry name" value="GNAT_dom"/>
</dbReference>
<dbReference type="CDD" id="cd04301">
    <property type="entry name" value="NAT_SF"/>
    <property type="match status" value="1"/>
</dbReference>
<dbReference type="EMBL" id="JARTLD010000002">
    <property type="protein sequence ID" value="MED5015823.1"/>
    <property type="molecule type" value="Genomic_DNA"/>
</dbReference>
<accession>A0ABU6PLT6</accession>
<dbReference type="RefSeq" id="WP_328274556.1">
    <property type="nucleotide sequence ID" value="NZ_JARTLD010000002.1"/>
</dbReference>
<dbReference type="Proteomes" id="UP001343257">
    <property type="component" value="Unassembled WGS sequence"/>
</dbReference>
<proteinExistence type="predicted"/>
<sequence length="182" mass="20724">MKRIPLTMIRPDLGNIPQYTFPSPYRVRNYQPGDEEIWAEIEASVGEFADASAALEHFNKEFGSHTHEMESRCLFIENRNGEAIGTTTAWYGALQDEEKIGRIHWVAIRPDYQGQKLAKPLLGAALQVLAGYHPRAYLTTQTTSYQAINMYLNFGFEPLLTTPECMEGWSLLESVLKRKIIL</sequence>
<name>A0ABU6PLT6_9BACL</name>
<evidence type="ECO:0000259" key="1">
    <source>
        <dbReference type="PROSITE" id="PS51186"/>
    </source>
</evidence>
<evidence type="ECO:0000313" key="2">
    <source>
        <dbReference type="EMBL" id="MED5015823.1"/>
    </source>
</evidence>
<dbReference type="Gene3D" id="3.40.630.30">
    <property type="match status" value="1"/>
</dbReference>
<comment type="caution">
    <text evidence="2">The sequence shown here is derived from an EMBL/GenBank/DDBJ whole genome shotgun (WGS) entry which is preliminary data.</text>
</comment>
<dbReference type="InterPro" id="IPR016181">
    <property type="entry name" value="Acyl_CoA_acyltransferase"/>
</dbReference>
<dbReference type="PROSITE" id="PS51186">
    <property type="entry name" value="GNAT"/>
    <property type="match status" value="1"/>
</dbReference>
<gene>
    <name evidence="2" type="ORF">P9847_00715</name>
</gene>
<reference evidence="2 3" key="1">
    <citation type="submission" date="2023-03" db="EMBL/GenBank/DDBJ databases">
        <title>Bacillus Genome Sequencing.</title>
        <authorList>
            <person name="Dunlap C."/>
        </authorList>
    </citation>
    <scope>NUCLEOTIDE SEQUENCE [LARGE SCALE GENOMIC DNA]</scope>
    <source>
        <strain evidence="2 3">NRS-52</strain>
    </source>
</reference>
<protein>
    <submittedName>
        <fullName evidence="2">GNAT family N-acetyltransferase</fullName>
    </submittedName>
</protein>
<organism evidence="2 3">
    <name type="scientific">Paenibacillus chibensis</name>
    <dbReference type="NCBI Taxonomy" id="59846"/>
    <lineage>
        <taxon>Bacteria</taxon>
        <taxon>Bacillati</taxon>
        <taxon>Bacillota</taxon>
        <taxon>Bacilli</taxon>
        <taxon>Bacillales</taxon>
        <taxon>Paenibacillaceae</taxon>
        <taxon>Paenibacillus</taxon>
    </lineage>
</organism>
<keyword evidence="3" id="KW-1185">Reference proteome</keyword>
<evidence type="ECO:0000313" key="3">
    <source>
        <dbReference type="Proteomes" id="UP001343257"/>
    </source>
</evidence>